<feature type="transmembrane region" description="Helical" evidence="6">
    <location>
        <begin position="237"/>
        <end position="258"/>
    </location>
</feature>
<evidence type="ECO:0000313" key="7">
    <source>
        <dbReference type="EMBL" id="SVD10440.1"/>
    </source>
</evidence>
<gene>
    <name evidence="7" type="ORF">METZ01_LOCUS363294</name>
</gene>
<dbReference type="Pfam" id="PF00209">
    <property type="entry name" value="SNF"/>
    <property type="match status" value="1"/>
</dbReference>
<dbReference type="NCBIfam" id="NF037979">
    <property type="entry name" value="Na_transp"/>
    <property type="match status" value="1"/>
</dbReference>
<name>A0A382SKD7_9ZZZZ</name>
<dbReference type="InterPro" id="IPR000175">
    <property type="entry name" value="Na/ntran_symport"/>
</dbReference>
<keyword evidence="4 6" id="KW-1133">Transmembrane helix</keyword>
<sequence>ILSFYSVAAGWAFAYIFEGFNGTSAEYYSQEFDGFLKDETRLILFHSIFIFLTIFIVSRGVIKGLETWINRLMPLLFIIVILLCIYATQTGAFIEGVSYLFTPDFSKINAKVILAALGQAFFTLSLGMGAIMAYGAYMPSNQSIGSTALSVAFLDTSVALLAGIAIFPIVFANNLEPATGPGLVFVTLPWAFVNMPLGIIFGKLFFVLLSIAALSSAISLLEPGVAWIVESLKTKRYVAAVGLGLIAWVLGIFSALSFDLLSGLTPIGDKNFFDSMDFLSNQVLLPLGGIFIAIFVGWIMKRSNVLEELG</sequence>
<keyword evidence="2" id="KW-0813">Transport</keyword>
<evidence type="ECO:0000256" key="1">
    <source>
        <dbReference type="ARBA" id="ARBA00004141"/>
    </source>
</evidence>
<dbReference type="GO" id="GO:0016020">
    <property type="term" value="C:membrane"/>
    <property type="evidence" value="ECO:0007669"/>
    <property type="project" value="UniProtKB-SubCell"/>
</dbReference>
<dbReference type="InterPro" id="IPR047218">
    <property type="entry name" value="YocR/YhdH-like"/>
</dbReference>
<organism evidence="7">
    <name type="scientific">marine metagenome</name>
    <dbReference type="NCBI Taxonomy" id="408172"/>
    <lineage>
        <taxon>unclassified sequences</taxon>
        <taxon>metagenomes</taxon>
        <taxon>ecological metagenomes</taxon>
    </lineage>
</organism>
<dbReference type="AlphaFoldDB" id="A0A382SKD7"/>
<comment type="subcellular location">
    <subcellularLocation>
        <location evidence="1">Membrane</location>
        <topology evidence="1">Multi-pass membrane protein</topology>
    </subcellularLocation>
</comment>
<evidence type="ECO:0000256" key="2">
    <source>
        <dbReference type="ARBA" id="ARBA00022448"/>
    </source>
</evidence>
<feature type="transmembrane region" description="Helical" evidence="6">
    <location>
        <begin position="113"/>
        <end position="137"/>
    </location>
</feature>
<accession>A0A382SKD7</accession>
<dbReference type="PROSITE" id="PS50267">
    <property type="entry name" value="NA_NEUROTRAN_SYMP_3"/>
    <property type="match status" value="1"/>
</dbReference>
<evidence type="ECO:0000256" key="5">
    <source>
        <dbReference type="ARBA" id="ARBA00023136"/>
    </source>
</evidence>
<feature type="transmembrane region" description="Helical" evidence="6">
    <location>
        <begin position="149"/>
        <end position="171"/>
    </location>
</feature>
<dbReference type="SUPFAM" id="SSF161070">
    <property type="entry name" value="SNF-like"/>
    <property type="match status" value="1"/>
</dbReference>
<dbReference type="PANTHER" id="PTHR42948">
    <property type="entry name" value="TRANSPORTER"/>
    <property type="match status" value="1"/>
</dbReference>
<feature type="transmembrane region" description="Helical" evidence="6">
    <location>
        <begin position="74"/>
        <end position="101"/>
    </location>
</feature>
<evidence type="ECO:0000256" key="3">
    <source>
        <dbReference type="ARBA" id="ARBA00022692"/>
    </source>
</evidence>
<dbReference type="EMBL" id="UINC01129802">
    <property type="protein sequence ID" value="SVD10440.1"/>
    <property type="molecule type" value="Genomic_DNA"/>
</dbReference>
<feature type="transmembrane region" description="Helical" evidence="6">
    <location>
        <begin position="278"/>
        <end position="300"/>
    </location>
</feature>
<keyword evidence="5 6" id="KW-0472">Membrane</keyword>
<evidence type="ECO:0000256" key="4">
    <source>
        <dbReference type="ARBA" id="ARBA00022989"/>
    </source>
</evidence>
<dbReference type="PANTHER" id="PTHR42948:SF1">
    <property type="entry name" value="TRANSPORTER"/>
    <property type="match status" value="1"/>
</dbReference>
<feature type="transmembrane region" description="Helical" evidence="6">
    <location>
        <begin position="191"/>
        <end position="216"/>
    </location>
</feature>
<reference evidence="7" key="1">
    <citation type="submission" date="2018-05" db="EMBL/GenBank/DDBJ databases">
        <authorList>
            <person name="Lanie J.A."/>
            <person name="Ng W.-L."/>
            <person name="Kazmierczak K.M."/>
            <person name="Andrzejewski T.M."/>
            <person name="Davidsen T.M."/>
            <person name="Wayne K.J."/>
            <person name="Tettelin H."/>
            <person name="Glass J.I."/>
            <person name="Rusch D."/>
            <person name="Podicherti R."/>
            <person name="Tsui H.-C.T."/>
            <person name="Winkler M.E."/>
        </authorList>
    </citation>
    <scope>NUCLEOTIDE SEQUENCE</scope>
</reference>
<protein>
    <recommendedName>
        <fullName evidence="8">Sodium-dependent transporter</fullName>
    </recommendedName>
</protein>
<dbReference type="CDD" id="cd10336">
    <property type="entry name" value="SLC6sbd_Tyt1-Like"/>
    <property type="match status" value="1"/>
</dbReference>
<feature type="non-terminal residue" evidence="7">
    <location>
        <position position="1"/>
    </location>
</feature>
<feature type="transmembrane region" description="Helical" evidence="6">
    <location>
        <begin position="42"/>
        <end position="62"/>
    </location>
</feature>
<evidence type="ECO:0008006" key="8">
    <source>
        <dbReference type="Google" id="ProtNLM"/>
    </source>
</evidence>
<proteinExistence type="predicted"/>
<feature type="non-terminal residue" evidence="7">
    <location>
        <position position="310"/>
    </location>
</feature>
<dbReference type="InterPro" id="IPR037272">
    <property type="entry name" value="SNS_sf"/>
</dbReference>
<keyword evidence="3 6" id="KW-0812">Transmembrane</keyword>
<evidence type="ECO:0000256" key="6">
    <source>
        <dbReference type="SAM" id="Phobius"/>
    </source>
</evidence>